<comment type="caution">
    <text evidence="3">The sequence shown here is derived from an EMBL/GenBank/DDBJ whole genome shotgun (WGS) entry which is preliminary data.</text>
</comment>
<keyword evidence="2" id="KW-0732">Signal</keyword>
<accession>A0ABR2TAV7</accession>
<feature type="signal peptide" evidence="2">
    <location>
        <begin position="1"/>
        <end position="25"/>
    </location>
</feature>
<proteinExistence type="predicted"/>
<keyword evidence="1" id="KW-1133">Transmembrane helix</keyword>
<gene>
    <name evidence="3" type="ORF">V6N11_050750</name>
</gene>
<feature type="transmembrane region" description="Helical" evidence="1">
    <location>
        <begin position="490"/>
        <end position="509"/>
    </location>
</feature>
<dbReference type="PANTHER" id="PTHR33390">
    <property type="entry name" value="STRESS UP-REGULATED NOD 19 PROTEIN"/>
    <property type="match status" value="1"/>
</dbReference>
<dbReference type="Proteomes" id="UP001396334">
    <property type="component" value="Unassembled WGS sequence"/>
</dbReference>
<organism evidence="3 4">
    <name type="scientific">Hibiscus sabdariffa</name>
    <name type="common">roselle</name>
    <dbReference type="NCBI Taxonomy" id="183260"/>
    <lineage>
        <taxon>Eukaryota</taxon>
        <taxon>Viridiplantae</taxon>
        <taxon>Streptophyta</taxon>
        <taxon>Embryophyta</taxon>
        <taxon>Tracheophyta</taxon>
        <taxon>Spermatophyta</taxon>
        <taxon>Magnoliopsida</taxon>
        <taxon>eudicotyledons</taxon>
        <taxon>Gunneridae</taxon>
        <taxon>Pentapetalae</taxon>
        <taxon>rosids</taxon>
        <taxon>malvids</taxon>
        <taxon>Malvales</taxon>
        <taxon>Malvaceae</taxon>
        <taxon>Malvoideae</taxon>
        <taxon>Hibiscus</taxon>
    </lineage>
</organism>
<evidence type="ECO:0000256" key="2">
    <source>
        <dbReference type="SAM" id="SignalP"/>
    </source>
</evidence>
<feature type="transmembrane region" description="Helical" evidence="1">
    <location>
        <begin position="427"/>
        <end position="448"/>
    </location>
</feature>
<feature type="transmembrane region" description="Helical" evidence="1">
    <location>
        <begin position="910"/>
        <end position="933"/>
    </location>
</feature>
<protein>
    <submittedName>
        <fullName evidence="3">Uncharacterized protein</fullName>
    </submittedName>
</protein>
<dbReference type="Pfam" id="PF07712">
    <property type="entry name" value="SURNod19"/>
    <property type="match status" value="2"/>
</dbReference>
<reference evidence="3 4" key="1">
    <citation type="journal article" date="2024" name="G3 (Bethesda)">
        <title>Genome assembly of Hibiscus sabdariffa L. provides insights into metabolisms of medicinal natural products.</title>
        <authorList>
            <person name="Kim T."/>
        </authorList>
    </citation>
    <scope>NUCLEOTIDE SEQUENCE [LARGE SCALE GENOMIC DNA]</scope>
    <source>
        <strain evidence="3">TK-2024</strain>
        <tissue evidence="3">Old leaves</tissue>
    </source>
</reference>
<sequence>MGSYNQGWLLFIGILVTLSLPYSHAFWGTENKVQTSVFLSPKFVLGPGSVENRFYYNIDFPKGHIAVKSFDAEVIDEAGNPVPLHETYLHHWVVGRYFVRKGVEISEFDDRAKFNRSDYISGRNSGICPALGQVFGLGSETRKTATHVPDPYGIEFGNPSEIPSGFEEQWMLNIHAIDTRGVEDKLGCTECRCDLYNVTVDEYGRPLRSDYRGGLLCCYDHTQCRVKHGFEGVRRTLYLRYIVKWIDMDRSVLPVKIYIFDITDTWTRTPNSTGSITEHRCKVEYEIEPCHATGLADDGCIDNRRISIDMPFGGYLIYGVAHQHSGGSGFALYREDGQIMCSSLPIYGEGEEPGNEAGYIVGMTTCYPQPGAIEISKGETLILESNYSSIRHHTGVMGLLYIYVADQLPKPMHTVIQIQDSITLLTILWAVVAMIGAVAVIAVAIRYRLKQNSSNIVMKLVRYIWPIEALQRILAINLRTFREMQSYNQGWLLLVGIFVTLSLPFSQAFRGYEKKVKAAVFRSPKFVLGPGEVENKFYFNIEFPRGHIGLKSFNAEVIDEAGNPVPLLETYLHHWVVARYHVRKDIKIPEFSNHAKLNRSNFISGRNKGICQGTVLPQYFGLGSESRNTVMHIPDPYGIPVGNPAEIPSGFEEQWMLNIHAIDTRGVEDMLGCIECRCDTYNVTVDQHGKPLRPGYKGGVSCCHNGTRCKVKQGFRGARRTFYLRYIVKWIDMDSSVLPVSVYILDITDTWKRTGNSNGVNTEHHCKMEYEIEPCDDTGLGNDGCMDNKRISLDMPFRGYIIYAVAHQHPGGTGSALYREDGQLLCSSTPRYGKGEEPGDEAGSIVEMTTCYIQPGIIEITKGETVIFESNYSRISSHSGVMGLFYILVVDRLPKTTHSLHGFIGTQETITLLAILWAVVAMIGVVAAITVAIRYRFKRERGDGYEAIRI</sequence>
<dbReference type="EMBL" id="JBBPBN010000007">
    <property type="protein sequence ID" value="KAK9034593.1"/>
    <property type="molecule type" value="Genomic_DNA"/>
</dbReference>
<keyword evidence="4" id="KW-1185">Reference proteome</keyword>
<feature type="chain" id="PRO_5045243689" evidence="2">
    <location>
        <begin position="26"/>
        <end position="950"/>
    </location>
</feature>
<keyword evidence="1" id="KW-0812">Transmembrane</keyword>
<name>A0ABR2TAV7_9ROSI</name>
<dbReference type="InterPro" id="IPR011692">
    <property type="entry name" value="Stress_up-reg_Nod19"/>
</dbReference>
<keyword evidence="1" id="KW-0472">Membrane</keyword>
<dbReference type="PANTHER" id="PTHR33390:SF1">
    <property type="entry name" value="STRESS UP-REGULATED NOD 19 PROTEIN"/>
    <property type="match status" value="1"/>
</dbReference>
<evidence type="ECO:0000256" key="1">
    <source>
        <dbReference type="SAM" id="Phobius"/>
    </source>
</evidence>
<evidence type="ECO:0000313" key="4">
    <source>
        <dbReference type="Proteomes" id="UP001396334"/>
    </source>
</evidence>
<evidence type="ECO:0000313" key="3">
    <source>
        <dbReference type="EMBL" id="KAK9034593.1"/>
    </source>
</evidence>